<keyword evidence="3" id="KW-1185">Reference proteome</keyword>
<dbReference type="OrthoDB" id="9809060at2"/>
<name>A0A1H0E6C9_9HYPH</name>
<gene>
    <name evidence="2" type="ORF">SAMN05216360_11169</name>
</gene>
<dbReference type="AlphaFoldDB" id="A0A1H0E6C9"/>
<reference evidence="3" key="1">
    <citation type="submission" date="2016-10" db="EMBL/GenBank/DDBJ databases">
        <authorList>
            <person name="Varghese N."/>
            <person name="Submissions S."/>
        </authorList>
    </citation>
    <scope>NUCLEOTIDE SEQUENCE [LARGE SCALE GENOMIC DNA]</scope>
    <source>
        <strain evidence="3">BL47</strain>
    </source>
</reference>
<organism evidence="2 3">
    <name type="scientific">Methylobacterium phyllostachyos</name>
    <dbReference type="NCBI Taxonomy" id="582672"/>
    <lineage>
        <taxon>Bacteria</taxon>
        <taxon>Pseudomonadati</taxon>
        <taxon>Pseudomonadota</taxon>
        <taxon>Alphaproteobacteria</taxon>
        <taxon>Hyphomicrobiales</taxon>
        <taxon>Methylobacteriaceae</taxon>
        <taxon>Methylobacterium</taxon>
    </lineage>
</organism>
<accession>A0A1H0E6C9</accession>
<evidence type="ECO:0000256" key="1">
    <source>
        <dbReference type="SAM" id="MobiDB-lite"/>
    </source>
</evidence>
<evidence type="ECO:0000313" key="2">
    <source>
        <dbReference type="EMBL" id="SDN77967.1"/>
    </source>
</evidence>
<sequence>MQTAPGKRIAAACEETAVSERSHRTGKASGGLKVDQAKTMKDLERENARLRRPVADPSLVSQVLADIALKNA</sequence>
<proteinExistence type="predicted"/>
<dbReference type="STRING" id="582672.SAMN05216360_11169"/>
<dbReference type="EMBL" id="FNHS01000011">
    <property type="protein sequence ID" value="SDN77967.1"/>
    <property type="molecule type" value="Genomic_DNA"/>
</dbReference>
<evidence type="ECO:0008006" key="4">
    <source>
        <dbReference type="Google" id="ProtNLM"/>
    </source>
</evidence>
<evidence type="ECO:0000313" key="3">
    <source>
        <dbReference type="Proteomes" id="UP000198704"/>
    </source>
</evidence>
<protein>
    <recommendedName>
        <fullName evidence="4">Transposase</fullName>
    </recommendedName>
</protein>
<dbReference type="Proteomes" id="UP000198704">
    <property type="component" value="Unassembled WGS sequence"/>
</dbReference>
<feature type="region of interest" description="Disordered" evidence="1">
    <location>
        <begin position="1"/>
        <end position="33"/>
    </location>
</feature>